<gene>
    <name evidence="1" type="ORF">LCGC14_1227600</name>
</gene>
<comment type="caution">
    <text evidence="1">The sequence shown here is derived from an EMBL/GenBank/DDBJ whole genome shotgun (WGS) entry which is preliminary data.</text>
</comment>
<name>A0A0F9L9E4_9ZZZZ</name>
<organism evidence="1">
    <name type="scientific">marine sediment metagenome</name>
    <dbReference type="NCBI Taxonomy" id="412755"/>
    <lineage>
        <taxon>unclassified sequences</taxon>
        <taxon>metagenomes</taxon>
        <taxon>ecological metagenomes</taxon>
    </lineage>
</organism>
<evidence type="ECO:0000313" key="1">
    <source>
        <dbReference type="EMBL" id="KKM91529.1"/>
    </source>
</evidence>
<reference evidence="1" key="1">
    <citation type="journal article" date="2015" name="Nature">
        <title>Complex archaea that bridge the gap between prokaryotes and eukaryotes.</title>
        <authorList>
            <person name="Spang A."/>
            <person name="Saw J.H."/>
            <person name="Jorgensen S.L."/>
            <person name="Zaremba-Niedzwiedzka K."/>
            <person name="Martijn J."/>
            <person name="Lind A.E."/>
            <person name="van Eijk R."/>
            <person name="Schleper C."/>
            <person name="Guy L."/>
            <person name="Ettema T.J."/>
        </authorList>
    </citation>
    <scope>NUCLEOTIDE SEQUENCE</scope>
</reference>
<accession>A0A0F9L9E4</accession>
<dbReference type="AlphaFoldDB" id="A0A0F9L9E4"/>
<proteinExistence type="predicted"/>
<dbReference type="EMBL" id="LAZR01006520">
    <property type="protein sequence ID" value="KKM91529.1"/>
    <property type="molecule type" value="Genomic_DNA"/>
</dbReference>
<sequence length="50" mass="5746">MTEVKLNVNEEEILLKDFMSGMLINLILGYLKSAKGIPEKIERIKIEINL</sequence>
<protein>
    <submittedName>
        <fullName evidence="1">Uncharacterized protein</fullName>
    </submittedName>
</protein>